<dbReference type="RefSeq" id="WP_032422964.1">
    <property type="nucleotide sequence ID" value="NZ_BIKJ01000012.1"/>
</dbReference>
<reference evidence="1" key="1">
    <citation type="submission" date="2019-03" db="EMBL/GenBank/DDBJ databases">
        <authorList>
            <consortium name="Pathogen Informatics"/>
        </authorList>
    </citation>
    <scope>NUCLEOTIDE SEQUENCE</scope>
    <source>
        <strain evidence="1">5012STDY7626360</strain>
    </source>
</reference>
<dbReference type="AlphaFoldDB" id="A0A486TRE2"/>
<gene>
    <name evidence="1" type="ORF">SAMEA4873561_00707</name>
</gene>
<proteinExistence type="predicted"/>
<protein>
    <recommendedName>
        <fullName evidence="2">RiboL-PSP-HEPN domain-containing protein</fullName>
    </recommendedName>
</protein>
<name>A0A486TRE2_KLEPN</name>
<accession>A0A486TRE2</accession>
<sequence length="157" mass="17861">MDNPTLGGQELRDKIFSGLKVYEGKAFIERFGLFMGKAQLLEFGLKKILASLPGYNLSEEKLERLTLGQTRVELEKLGLRTDYNECLKSFKDKRNSMAHEFLANYAITQQLLDGPVLIGPFERELTHASYELEQLIIVFDFINSNGDVTAWLEPKAL</sequence>
<evidence type="ECO:0008006" key="2">
    <source>
        <dbReference type="Google" id="ProtNLM"/>
    </source>
</evidence>
<evidence type="ECO:0000313" key="1">
    <source>
        <dbReference type="EMBL" id="VGM28969.1"/>
    </source>
</evidence>
<organism evidence="1">
    <name type="scientific">Klebsiella pneumoniae</name>
    <dbReference type="NCBI Taxonomy" id="573"/>
    <lineage>
        <taxon>Bacteria</taxon>
        <taxon>Pseudomonadati</taxon>
        <taxon>Pseudomonadota</taxon>
        <taxon>Gammaproteobacteria</taxon>
        <taxon>Enterobacterales</taxon>
        <taxon>Enterobacteriaceae</taxon>
        <taxon>Klebsiella/Raoultella group</taxon>
        <taxon>Klebsiella</taxon>
        <taxon>Klebsiella pneumoniae complex</taxon>
    </lineage>
</organism>
<dbReference type="EMBL" id="CAAHDG010000002">
    <property type="protein sequence ID" value="VGM28969.1"/>
    <property type="molecule type" value="Genomic_DNA"/>
</dbReference>